<dbReference type="InterPro" id="IPR029030">
    <property type="entry name" value="Caspase-like_dom_sf"/>
</dbReference>
<dbReference type="InterPro" id="IPR015917">
    <property type="entry name" value="Pept_C14A"/>
</dbReference>
<evidence type="ECO:0000256" key="1">
    <source>
        <dbReference type="ARBA" id="ARBA00010134"/>
    </source>
</evidence>
<organism evidence="4 5">
    <name type="scientific">Tegillarca granosa</name>
    <name type="common">Malaysian cockle</name>
    <name type="synonym">Anadara granosa</name>
    <dbReference type="NCBI Taxonomy" id="220873"/>
    <lineage>
        <taxon>Eukaryota</taxon>
        <taxon>Metazoa</taxon>
        <taxon>Spiralia</taxon>
        <taxon>Lophotrochozoa</taxon>
        <taxon>Mollusca</taxon>
        <taxon>Bivalvia</taxon>
        <taxon>Autobranchia</taxon>
        <taxon>Pteriomorphia</taxon>
        <taxon>Arcoida</taxon>
        <taxon>Arcoidea</taxon>
        <taxon>Arcidae</taxon>
        <taxon>Tegillarca</taxon>
    </lineage>
</organism>
<dbReference type="PANTHER" id="PTHR10454">
    <property type="entry name" value="CASPASE"/>
    <property type="match status" value="1"/>
</dbReference>
<evidence type="ECO:0000313" key="4">
    <source>
        <dbReference type="EMBL" id="KAJ8309217.1"/>
    </source>
</evidence>
<dbReference type="Gene3D" id="3.40.50.1460">
    <property type="match status" value="1"/>
</dbReference>
<dbReference type="PRINTS" id="PR00376">
    <property type="entry name" value="IL1BCENZYME"/>
</dbReference>
<evidence type="ECO:0000259" key="3">
    <source>
        <dbReference type="PROSITE" id="PS50208"/>
    </source>
</evidence>
<proteinExistence type="inferred from homology"/>
<dbReference type="PROSITE" id="PS50208">
    <property type="entry name" value="CASPASE_P20"/>
    <property type="match status" value="1"/>
</dbReference>
<accession>A0ABQ9EVM3</accession>
<comment type="caution">
    <text evidence="4">The sequence shown here is derived from an EMBL/GenBank/DDBJ whole genome shotgun (WGS) entry which is preliminary data.</text>
</comment>
<dbReference type="SMART" id="SM00115">
    <property type="entry name" value="CASc"/>
    <property type="match status" value="1"/>
</dbReference>
<dbReference type="SUPFAM" id="SSF52129">
    <property type="entry name" value="Caspase-like"/>
    <property type="match status" value="2"/>
</dbReference>
<name>A0ABQ9EVM3_TEGGR</name>
<evidence type="ECO:0000256" key="2">
    <source>
        <dbReference type="SAM" id="MobiDB-lite"/>
    </source>
</evidence>
<dbReference type="EMBL" id="JARBDR010000657">
    <property type="protein sequence ID" value="KAJ8309217.1"/>
    <property type="molecule type" value="Genomic_DNA"/>
</dbReference>
<comment type="similarity">
    <text evidence="1">Belongs to the peptidase C14A family.</text>
</comment>
<keyword evidence="5" id="KW-1185">Reference proteome</keyword>
<dbReference type="Proteomes" id="UP001217089">
    <property type="component" value="Unassembled WGS sequence"/>
</dbReference>
<dbReference type="PANTHER" id="PTHR10454:SF199">
    <property type="entry name" value="CASPASE FAMILY P20 DOMAIN-CONTAINING PROTEIN"/>
    <property type="match status" value="1"/>
</dbReference>
<reference evidence="4 5" key="1">
    <citation type="submission" date="2022-12" db="EMBL/GenBank/DDBJ databases">
        <title>Chromosome-level genome of Tegillarca granosa.</title>
        <authorList>
            <person name="Kim J."/>
        </authorList>
    </citation>
    <scope>NUCLEOTIDE SEQUENCE [LARGE SCALE GENOMIC DNA]</scope>
    <source>
        <strain evidence="4">Teg-2019</strain>
        <tissue evidence="4">Adductor muscle</tissue>
    </source>
</reference>
<feature type="region of interest" description="Disordered" evidence="2">
    <location>
        <begin position="259"/>
        <end position="287"/>
    </location>
</feature>
<feature type="compositionally biased region" description="Acidic residues" evidence="2">
    <location>
        <begin position="259"/>
        <end position="282"/>
    </location>
</feature>
<dbReference type="Pfam" id="PF00656">
    <property type="entry name" value="Peptidase_C14"/>
    <property type="match status" value="1"/>
</dbReference>
<evidence type="ECO:0000313" key="5">
    <source>
        <dbReference type="Proteomes" id="UP001217089"/>
    </source>
</evidence>
<dbReference type="InterPro" id="IPR011600">
    <property type="entry name" value="Pept_C14_caspase"/>
</dbReference>
<dbReference type="InterPro" id="IPR001309">
    <property type="entry name" value="Pept_C14_p20"/>
</dbReference>
<protein>
    <recommendedName>
        <fullName evidence="3">Caspase family p20 domain-containing protein</fullName>
    </recommendedName>
</protein>
<gene>
    <name evidence="4" type="ORF">KUTeg_014091</name>
</gene>
<feature type="domain" description="Caspase family p20" evidence="3">
    <location>
        <begin position="54"/>
        <end position="197"/>
    </location>
</feature>
<dbReference type="InterPro" id="IPR002398">
    <property type="entry name" value="Pept_C14"/>
</dbReference>
<sequence length="439" mass="49423">MPKATKIYNGGDVKTIGVKQIFDSSVGQIKKRLNTPVPENVDSDSDVYNFQHPVRGFGIVICIENFPLARLSSRPYAQDELQSMNEMLTKLEFQVLLFTDLTVQQIVDVLTEAASRKEVHKNADTFACVIGTHGNELEVQKVTKDKKKDKCQKQHFHHVVYGTDGPVLTSDLISLFEDNKCPDLKGKPRMFFLQACRSRFVDGEKGDMGVEINVFKNLPETKPLKSHEEDKIESAGLYSKNTKVDKDIEVEGAKDVMTIDDEHETEYTDDETEYTDDDSLTDADEKTEDKTLNVINASSVDVNPSKDQEEGGLLSDLRYGLFSTLNKLNPFKKKKKPRILPLYAPYCPNNFYLIYATSEAKFSYGRDGLGGWMLHVFSEVVKKTNPVCNVDLLTLTTTVCDIVAHKFQTNSTSLSGAKTAITVEHRLIKDIYFLCKTNL</sequence>